<dbReference type="PANTHER" id="PTHR47936:SF1">
    <property type="entry name" value="PENTATRICOPEPTIDE REPEAT-CONTAINING PROTEIN GUN1, CHLOROPLASTIC"/>
    <property type="match status" value="1"/>
</dbReference>
<dbReference type="NCBIfam" id="TIGR00756">
    <property type="entry name" value="PPR"/>
    <property type="match status" value="2"/>
</dbReference>
<dbReference type="EMBL" id="CAJNNW010028947">
    <property type="protein sequence ID" value="CAE8698390.1"/>
    <property type="molecule type" value="Genomic_DNA"/>
</dbReference>
<feature type="repeat" description="PPR" evidence="2">
    <location>
        <begin position="40"/>
        <end position="74"/>
    </location>
</feature>
<evidence type="ECO:0000256" key="2">
    <source>
        <dbReference type="PROSITE-ProRule" id="PRU00708"/>
    </source>
</evidence>
<evidence type="ECO:0000313" key="4">
    <source>
        <dbReference type="Proteomes" id="UP000626109"/>
    </source>
</evidence>
<dbReference type="InterPro" id="IPR002885">
    <property type="entry name" value="PPR_rpt"/>
</dbReference>
<keyword evidence="1" id="KW-0677">Repeat</keyword>
<proteinExistence type="predicted"/>
<organism evidence="3 4">
    <name type="scientific">Polarella glacialis</name>
    <name type="common">Dinoflagellate</name>
    <dbReference type="NCBI Taxonomy" id="89957"/>
    <lineage>
        <taxon>Eukaryota</taxon>
        <taxon>Sar</taxon>
        <taxon>Alveolata</taxon>
        <taxon>Dinophyceae</taxon>
        <taxon>Suessiales</taxon>
        <taxon>Suessiaceae</taxon>
        <taxon>Polarella</taxon>
    </lineage>
</organism>
<dbReference type="PROSITE" id="PS51375">
    <property type="entry name" value="PPR"/>
    <property type="match status" value="2"/>
</dbReference>
<dbReference type="PANTHER" id="PTHR47936">
    <property type="entry name" value="PPR_LONG DOMAIN-CONTAINING PROTEIN"/>
    <property type="match status" value="1"/>
</dbReference>
<evidence type="ECO:0000313" key="3">
    <source>
        <dbReference type="EMBL" id="CAE8698390.1"/>
    </source>
</evidence>
<dbReference type="InterPro" id="IPR011990">
    <property type="entry name" value="TPR-like_helical_dom_sf"/>
</dbReference>
<dbReference type="AlphaFoldDB" id="A0A813KCN0"/>
<protein>
    <recommendedName>
        <fullName evidence="5">Pentatricopeptide repeat-containing protein</fullName>
    </recommendedName>
</protein>
<feature type="non-terminal residue" evidence="3">
    <location>
        <position position="79"/>
    </location>
</feature>
<comment type="caution">
    <text evidence="3">The sequence shown here is derived from an EMBL/GenBank/DDBJ whole genome shotgun (WGS) entry which is preliminary data.</text>
</comment>
<name>A0A813KCN0_POLGL</name>
<feature type="non-terminal residue" evidence="3">
    <location>
        <position position="1"/>
    </location>
</feature>
<dbReference type="Pfam" id="PF13812">
    <property type="entry name" value="PPR_3"/>
    <property type="match status" value="1"/>
</dbReference>
<accession>A0A813KCN0</accession>
<dbReference type="Gene3D" id="1.25.40.10">
    <property type="entry name" value="Tetratricopeptide repeat domain"/>
    <property type="match status" value="1"/>
</dbReference>
<gene>
    <name evidence="3" type="ORF">PGLA2088_LOCUS30718</name>
</gene>
<evidence type="ECO:0000256" key="1">
    <source>
        <dbReference type="ARBA" id="ARBA00022737"/>
    </source>
</evidence>
<dbReference type="Proteomes" id="UP000626109">
    <property type="component" value="Unassembled WGS sequence"/>
</dbReference>
<feature type="repeat" description="PPR" evidence="2">
    <location>
        <begin position="5"/>
        <end position="39"/>
    </location>
</feature>
<evidence type="ECO:0008006" key="5">
    <source>
        <dbReference type="Google" id="ProtNLM"/>
    </source>
</evidence>
<sequence>GIESNVFHYSAVITSCEKLGKWELALSLLNKMPQTGVLPDRINYNAVISTCEKGGQWQLALSILNSMPDLRAMPNEISY</sequence>
<reference evidence="3" key="1">
    <citation type="submission" date="2021-02" db="EMBL/GenBank/DDBJ databases">
        <authorList>
            <person name="Dougan E. K."/>
            <person name="Rhodes N."/>
            <person name="Thang M."/>
            <person name="Chan C."/>
        </authorList>
    </citation>
    <scope>NUCLEOTIDE SEQUENCE</scope>
</reference>